<dbReference type="EMBL" id="CAJNIZ010009180">
    <property type="protein sequence ID" value="CAE7277141.1"/>
    <property type="molecule type" value="Genomic_DNA"/>
</dbReference>
<protein>
    <submittedName>
        <fullName evidence="1">Uncharacterized protein</fullName>
    </submittedName>
</protein>
<evidence type="ECO:0000313" key="2">
    <source>
        <dbReference type="Proteomes" id="UP000649617"/>
    </source>
</evidence>
<proteinExistence type="predicted"/>
<reference evidence="1" key="1">
    <citation type="submission" date="2021-02" db="EMBL/GenBank/DDBJ databases">
        <authorList>
            <person name="Dougan E. K."/>
            <person name="Rhodes N."/>
            <person name="Thang M."/>
            <person name="Chan C."/>
        </authorList>
    </citation>
    <scope>NUCLEOTIDE SEQUENCE</scope>
</reference>
<dbReference type="Proteomes" id="UP000649617">
    <property type="component" value="Unassembled WGS sequence"/>
</dbReference>
<gene>
    <name evidence="1" type="ORF">SPIL2461_LOCUS6192</name>
</gene>
<comment type="caution">
    <text evidence="1">The sequence shown here is derived from an EMBL/GenBank/DDBJ whole genome shotgun (WGS) entry which is preliminary data.</text>
</comment>
<organism evidence="1 2">
    <name type="scientific">Symbiodinium pilosum</name>
    <name type="common">Dinoflagellate</name>
    <dbReference type="NCBI Taxonomy" id="2952"/>
    <lineage>
        <taxon>Eukaryota</taxon>
        <taxon>Sar</taxon>
        <taxon>Alveolata</taxon>
        <taxon>Dinophyceae</taxon>
        <taxon>Suessiales</taxon>
        <taxon>Symbiodiniaceae</taxon>
        <taxon>Symbiodinium</taxon>
    </lineage>
</organism>
<sequence>MFESSVGDGYTISGTLTSVNRVLSMMQFTPPADSPNSGSLSVTVHRTPSSVELEVLDPDKFRMNMPVSQNEFDVDIAPLTKSEYPCFIGGPAATFVNPGEDARNLGVTVSPEFSASTEVTAQIAERLHEFRISVRNGRIGLDVNKYPAARICPPFYPDVGGCAKDEIDAWVIYGTIEQAALAIESVVYTPPVGYAGQDLMRISGSCSAVTLEVTLNIVKGFSPPRIRCCDAGTSLQVNRALEPSAVPPCYLEQNEYGEIPAVAQVTLSTDIGQLAFWPVAGLYFDRSRDIMPMHNVSSRIVASGPGSTVQQSLATKLALLFVPETEMRPAGQLTVEVLDARSGLSSASTCPIYVLTGRKEGLPLVQVNLPTPNASYLLSGRAMLTVLFIWQETMRTARDQCLTRQLRSAEDATEVLSQLRYAISEAELERLPMVVPIEISVYALPSAQVKDSNEGILRDQRILQLEINCEPSVPILEVRSEELEVQRGHPLSLQMLRMELHYPRSMVVQLLCSSCTFLENDLRWHGMHQVEGTAPVLQKYIDSLQLEIRCPSCDADRVMLKAWDPDALRRVGDETTPSQGNLIAQASTQVLVRTSRLAQGEPILRVLSVGVLAHAGEALELVDHITLQSADPNEPLGLAAVHSPWCSMKQDYAILVWLVGPSAFLADAKGGASEATSMDEDVWAATGMRMNITPFSNPASEDEARVPFVDPSRPTDPMNRTFWDPQGPSRPDRVLWTGRSLLLRGSASQMKQTLRQLQYKPDETAAGWDTVLIRMGMQRGEIPVYVLRQVGDIVLKAPPLKMLTVGQVLRLNVTAELNHLVQHQDVFSAMVTCSHGGFALWSFAGRMEVLGSSLEFSGNTSELQEFLADVTYVHADGFTGMDRLQVFVQGSPIQAAKRQAPSAELSIAVMVQLTETIIPPATVEMPGRLNVFEDSVTKPHIKVRDLRPVAPSGVALASALTAGAGTGRTCLRAPEPDTWITQTLSSEPCDLFLVVGSNGTSVDQLNCMGCTLRAAHLPDECLTWAAELNNYEKPSAEICLQ</sequence>
<accession>A0A812MT23</accession>
<dbReference type="OrthoDB" id="444875at2759"/>
<keyword evidence="2" id="KW-1185">Reference proteome</keyword>
<dbReference type="AlphaFoldDB" id="A0A812MT23"/>
<name>A0A812MT23_SYMPI</name>
<evidence type="ECO:0000313" key="1">
    <source>
        <dbReference type="EMBL" id="CAE7277141.1"/>
    </source>
</evidence>